<evidence type="ECO:0000256" key="4">
    <source>
        <dbReference type="ARBA" id="ARBA00023125"/>
    </source>
</evidence>
<keyword evidence="9" id="KW-1185">Reference proteome</keyword>
<evidence type="ECO:0000256" key="5">
    <source>
        <dbReference type="ARBA" id="ARBA00023163"/>
    </source>
</evidence>
<dbReference type="Pfam" id="PF11951">
    <property type="entry name" value="Fungal_trans_2"/>
    <property type="match status" value="1"/>
</dbReference>
<dbReference type="PROSITE" id="PS50048">
    <property type="entry name" value="ZN2_CY6_FUNGAL_2"/>
    <property type="match status" value="1"/>
</dbReference>
<dbReference type="Gene3D" id="4.10.240.10">
    <property type="entry name" value="Zn(2)-C6 fungal-type DNA-binding domain"/>
    <property type="match status" value="1"/>
</dbReference>
<dbReference type="InterPro" id="IPR036864">
    <property type="entry name" value="Zn2-C6_fun-type_DNA-bd_sf"/>
</dbReference>
<evidence type="ECO:0000256" key="1">
    <source>
        <dbReference type="ARBA" id="ARBA00022723"/>
    </source>
</evidence>
<evidence type="ECO:0000313" key="9">
    <source>
        <dbReference type="Proteomes" id="UP000756346"/>
    </source>
</evidence>
<proteinExistence type="predicted"/>
<dbReference type="PROSITE" id="PS00463">
    <property type="entry name" value="ZN2_CY6_FUNGAL_1"/>
    <property type="match status" value="1"/>
</dbReference>
<evidence type="ECO:0000256" key="3">
    <source>
        <dbReference type="ARBA" id="ARBA00023015"/>
    </source>
</evidence>
<reference evidence="8" key="1">
    <citation type="journal article" date="2021" name="Nat. Commun.">
        <title>Genetic determinants of endophytism in the Arabidopsis root mycobiome.</title>
        <authorList>
            <person name="Mesny F."/>
            <person name="Miyauchi S."/>
            <person name="Thiergart T."/>
            <person name="Pickel B."/>
            <person name="Atanasova L."/>
            <person name="Karlsson M."/>
            <person name="Huettel B."/>
            <person name="Barry K.W."/>
            <person name="Haridas S."/>
            <person name="Chen C."/>
            <person name="Bauer D."/>
            <person name="Andreopoulos W."/>
            <person name="Pangilinan J."/>
            <person name="LaButti K."/>
            <person name="Riley R."/>
            <person name="Lipzen A."/>
            <person name="Clum A."/>
            <person name="Drula E."/>
            <person name="Henrissat B."/>
            <person name="Kohler A."/>
            <person name="Grigoriev I.V."/>
            <person name="Martin F.M."/>
            <person name="Hacquard S."/>
        </authorList>
    </citation>
    <scope>NUCLEOTIDE SEQUENCE</scope>
    <source>
        <strain evidence="8">MPI-CAGE-CH-0230</strain>
    </source>
</reference>
<dbReference type="InterPro" id="IPR001138">
    <property type="entry name" value="Zn2Cys6_DnaBD"/>
</dbReference>
<name>A0A9P8Y010_9PEZI</name>
<dbReference type="GO" id="GO:0008270">
    <property type="term" value="F:zinc ion binding"/>
    <property type="evidence" value="ECO:0007669"/>
    <property type="project" value="InterPro"/>
</dbReference>
<dbReference type="OrthoDB" id="5419315at2759"/>
<dbReference type="GO" id="GO:0003677">
    <property type="term" value="F:DNA binding"/>
    <property type="evidence" value="ECO:0007669"/>
    <property type="project" value="UniProtKB-KW"/>
</dbReference>
<keyword evidence="6" id="KW-0539">Nucleus</keyword>
<dbReference type="CDD" id="cd00067">
    <property type="entry name" value="GAL4"/>
    <property type="match status" value="1"/>
</dbReference>
<comment type="caution">
    <text evidence="8">The sequence shown here is derived from an EMBL/GenBank/DDBJ whole genome shotgun (WGS) entry which is preliminary data.</text>
</comment>
<dbReference type="PANTHER" id="PTHR36206">
    <property type="entry name" value="ASPERCRYPTIN BIOSYNTHESIS CLUSTER-SPECIFIC TRANSCRIPTION REGULATOR ATNN-RELATED"/>
    <property type="match status" value="1"/>
</dbReference>
<dbReference type="PANTHER" id="PTHR36206:SF12">
    <property type="entry name" value="ASPERCRYPTIN BIOSYNTHESIS CLUSTER-SPECIFIC TRANSCRIPTION REGULATOR ATNN-RELATED"/>
    <property type="match status" value="1"/>
</dbReference>
<organism evidence="8 9">
    <name type="scientific">Microdochium trichocladiopsis</name>
    <dbReference type="NCBI Taxonomy" id="1682393"/>
    <lineage>
        <taxon>Eukaryota</taxon>
        <taxon>Fungi</taxon>
        <taxon>Dikarya</taxon>
        <taxon>Ascomycota</taxon>
        <taxon>Pezizomycotina</taxon>
        <taxon>Sordariomycetes</taxon>
        <taxon>Xylariomycetidae</taxon>
        <taxon>Xylariales</taxon>
        <taxon>Microdochiaceae</taxon>
        <taxon>Microdochium</taxon>
    </lineage>
</organism>
<accession>A0A9P8Y010</accession>
<gene>
    <name evidence="8" type="ORF">B0I36DRAFT_156503</name>
</gene>
<sequence>MTSPGPKPRRRRAHKRSRNGCLMCKEKHMRCDERKPLCSLCLVKGFTCEYGTKNDQNACGAQVFTLVQDSLPKHHFVGYPVPMNDSSRFLFHIATRCGGPQANAPHDFILKRAVSQPALLHGALLLSSVLWTWNTGPFAMIERPFIHHKLSTIQFVNQQLQNHRTRTDSRTVLAIVCLVLAESGLGSREIAGAHLRGLAKLMQVRDGPRARKERNALQSVIQMMRTNTISVDGLHSMIGSVDVGNSLGLCAFTLMLKQARRVLQKQGNPALGRLNIGTVLTAGREGGVLPNNMAPLGGVLGGLGFLDDGGQSPTSAIPDKPSPLSSLPSNVESRGRWITCFIAIFATLGPEDTDVFMLSWFVEGLLRNLRQKQDGLFNGSYPLPMFLAAAVFASAAAKTVQVPADMLGTGWAREAQAQIDLWRAEAAQKLQMISGILGITEWTSFRRFLHTWKWDENPREESVVRELWEEYGVVHAQPAAVVQRGSPQQQQQQHARAHDPGAMLCASGLAADLCDTVTAAGGGGGAGGAVVSSAVPWPMQQPPYGKMLQDHHEPQLQDITNQANPPVWLEVFLAAMEAATENATPLAKQSAMAA</sequence>
<keyword evidence="1" id="KW-0479">Metal-binding</keyword>
<dbReference type="AlphaFoldDB" id="A0A9P8Y010"/>
<evidence type="ECO:0000256" key="6">
    <source>
        <dbReference type="ARBA" id="ARBA00023242"/>
    </source>
</evidence>
<dbReference type="EMBL" id="JAGTJQ010000008">
    <property type="protein sequence ID" value="KAH7026299.1"/>
    <property type="molecule type" value="Genomic_DNA"/>
</dbReference>
<keyword evidence="5" id="KW-0804">Transcription</keyword>
<evidence type="ECO:0000259" key="7">
    <source>
        <dbReference type="PROSITE" id="PS50048"/>
    </source>
</evidence>
<dbReference type="InterPro" id="IPR021858">
    <property type="entry name" value="Fun_TF"/>
</dbReference>
<dbReference type="Pfam" id="PF00172">
    <property type="entry name" value="Zn_clus"/>
    <property type="match status" value="1"/>
</dbReference>
<protein>
    <recommendedName>
        <fullName evidence="7">Zn(2)-C6 fungal-type domain-containing protein</fullName>
    </recommendedName>
</protein>
<dbReference type="RefSeq" id="XP_046009516.1">
    <property type="nucleotide sequence ID" value="XM_046148601.1"/>
</dbReference>
<dbReference type="Proteomes" id="UP000756346">
    <property type="component" value="Unassembled WGS sequence"/>
</dbReference>
<evidence type="ECO:0000313" key="8">
    <source>
        <dbReference type="EMBL" id="KAH7026299.1"/>
    </source>
</evidence>
<dbReference type="GO" id="GO:0000981">
    <property type="term" value="F:DNA-binding transcription factor activity, RNA polymerase II-specific"/>
    <property type="evidence" value="ECO:0007669"/>
    <property type="project" value="InterPro"/>
</dbReference>
<evidence type="ECO:0000256" key="2">
    <source>
        <dbReference type="ARBA" id="ARBA00022833"/>
    </source>
</evidence>
<feature type="domain" description="Zn(2)-C6 fungal-type" evidence="7">
    <location>
        <begin position="20"/>
        <end position="50"/>
    </location>
</feature>
<dbReference type="SUPFAM" id="SSF57701">
    <property type="entry name" value="Zn2/Cys6 DNA-binding domain"/>
    <property type="match status" value="1"/>
</dbReference>
<keyword evidence="3" id="KW-0805">Transcription regulation</keyword>
<keyword evidence="4" id="KW-0238">DNA-binding</keyword>
<dbReference type="GeneID" id="70178147"/>
<dbReference type="SMART" id="SM00066">
    <property type="entry name" value="GAL4"/>
    <property type="match status" value="1"/>
</dbReference>
<dbReference type="InterPro" id="IPR052360">
    <property type="entry name" value="Transcr_Regulatory_Proteins"/>
</dbReference>
<keyword evidence="2" id="KW-0862">Zinc</keyword>